<accession>A0A414PYT3</accession>
<protein>
    <submittedName>
        <fullName evidence="3">Glycine dehydrogenase (Aminomethyl-transferring)</fullName>
    </submittedName>
</protein>
<sequence length="197" mass="22278">ILPITYGYIRMMGAEGLARATQTAILNANYLAACFKDTYGIVYRGANGFVGHEMILECRKVHEETGISENDIAKRLMDYGYHAPTLSFPVHGTLMIEPTESESLAELDNFVHVMLAIWQEIQEVKNGEADKNDNVLVNAPHPEYEVVADTWEHSYTRQKAAYPIESVRDNKFWVNVARVDNTLGDRKLLPTCYGCFE</sequence>
<gene>
    <name evidence="3" type="ORF">DW668_12005</name>
</gene>
<feature type="domain" description="Glycine dehydrogenase C-terminal" evidence="2">
    <location>
        <begin position="20"/>
        <end position="141"/>
    </location>
</feature>
<dbReference type="AlphaFoldDB" id="A0A414PYT3"/>
<feature type="non-terminal residue" evidence="3">
    <location>
        <position position="1"/>
    </location>
</feature>
<dbReference type="EMBL" id="QRHJ01000034">
    <property type="protein sequence ID" value="RHF73748.1"/>
    <property type="molecule type" value="Genomic_DNA"/>
</dbReference>
<dbReference type="Pfam" id="PF21478">
    <property type="entry name" value="GcvP2_C"/>
    <property type="match status" value="1"/>
</dbReference>
<dbReference type="GO" id="GO:0004375">
    <property type="term" value="F:glycine dehydrogenase (decarboxylating) activity"/>
    <property type="evidence" value="ECO:0007669"/>
    <property type="project" value="InterPro"/>
</dbReference>
<proteinExistence type="predicted"/>
<evidence type="ECO:0000313" key="4">
    <source>
        <dbReference type="Proteomes" id="UP000283762"/>
    </source>
</evidence>
<dbReference type="InterPro" id="IPR020581">
    <property type="entry name" value="GDC_P"/>
</dbReference>
<evidence type="ECO:0000313" key="3">
    <source>
        <dbReference type="EMBL" id="RHF73748.1"/>
    </source>
</evidence>
<organism evidence="3 4">
    <name type="scientific">Bacteroides stercoris</name>
    <dbReference type="NCBI Taxonomy" id="46506"/>
    <lineage>
        <taxon>Bacteria</taxon>
        <taxon>Pseudomonadati</taxon>
        <taxon>Bacteroidota</taxon>
        <taxon>Bacteroidia</taxon>
        <taxon>Bacteroidales</taxon>
        <taxon>Bacteroidaceae</taxon>
        <taxon>Bacteroides</taxon>
    </lineage>
</organism>
<dbReference type="InterPro" id="IPR049316">
    <property type="entry name" value="GDC-P_C"/>
</dbReference>
<dbReference type="InterPro" id="IPR015424">
    <property type="entry name" value="PyrdxlP-dep_Trfase"/>
</dbReference>
<dbReference type="GO" id="GO:0016594">
    <property type="term" value="F:glycine binding"/>
    <property type="evidence" value="ECO:0007669"/>
    <property type="project" value="TreeGrafter"/>
</dbReference>
<dbReference type="PANTHER" id="PTHR11773:SF1">
    <property type="entry name" value="GLYCINE DEHYDROGENASE (DECARBOXYLATING), MITOCHONDRIAL"/>
    <property type="match status" value="1"/>
</dbReference>
<name>A0A414PYT3_BACSE</name>
<dbReference type="GO" id="GO:0030170">
    <property type="term" value="F:pyridoxal phosphate binding"/>
    <property type="evidence" value="ECO:0007669"/>
    <property type="project" value="TreeGrafter"/>
</dbReference>
<reference evidence="3 4" key="1">
    <citation type="submission" date="2018-08" db="EMBL/GenBank/DDBJ databases">
        <title>A genome reference for cultivated species of the human gut microbiota.</title>
        <authorList>
            <person name="Zou Y."/>
            <person name="Xue W."/>
            <person name="Luo G."/>
        </authorList>
    </citation>
    <scope>NUCLEOTIDE SEQUENCE [LARGE SCALE GENOMIC DNA]</scope>
    <source>
        <strain evidence="3 4">AM25-16</strain>
    </source>
</reference>
<dbReference type="Proteomes" id="UP000283762">
    <property type="component" value="Unassembled WGS sequence"/>
</dbReference>
<dbReference type="GO" id="GO:0005960">
    <property type="term" value="C:glycine cleavage complex"/>
    <property type="evidence" value="ECO:0007669"/>
    <property type="project" value="TreeGrafter"/>
</dbReference>
<dbReference type="SUPFAM" id="SSF53383">
    <property type="entry name" value="PLP-dependent transferases"/>
    <property type="match status" value="1"/>
</dbReference>
<dbReference type="PANTHER" id="PTHR11773">
    <property type="entry name" value="GLYCINE DEHYDROGENASE, DECARBOXYLATING"/>
    <property type="match status" value="1"/>
</dbReference>
<dbReference type="GO" id="GO:0019464">
    <property type="term" value="P:glycine decarboxylation via glycine cleavage system"/>
    <property type="evidence" value="ECO:0007669"/>
    <property type="project" value="TreeGrafter"/>
</dbReference>
<dbReference type="GO" id="GO:0005829">
    <property type="term" value="C:cytosol"/>
    <property type="evidence" value="ECO:0007669"/>
    <property type="project" value="TreeGrafter"/>
</dbReference>
<keyword evidence="1" id="KW-0663">Pyridoxal phosphate</keyword>
<evidence type="ECO:0000256" key="1">
    <source>
        <dbReference type="ARBA" id="ARBA00022898"/>
    </source>
</evidence>
<dbReference type="Gene3D" id="3.90.1150.10">
    <property type="entry name" value="Aspartate Aminotransferase, domain 1"/>
    <property type="match status" value="1"/>
</dbReference>
<comment type="caution">
    <text evidence="3">The sequence shown here is derived from an EMBL/GenBank/DDBJ whole genome shotgun (WGS) entry which is preliminary data.</text>
</comment>
<dbReference type="InterPro" id="IPR015422">
    <property type="entry name" value="PyrdxlP-dep_Trfase_small"/>
</dbReference>
<evidence type="ECO:0000259" key="2">
    <source>
        <dbReference type="Pfam" id="PF21478"/>
    </source>
</evidence>